<dbReference type="InterPro" id="IPR000210">
    <property type="entry name" value="BTB/POZ_dom"/>
</dbReference>
<sequence length="287" mass="32247">MSDFPLRGRQGLSVPVPSAARSNTADHEMSYERSASPSPPISVTDDLHDSEPKCSIILADSVDNFSGGATKMRNTTSYNSARHSDVTVVINGEQINAHRIKLEECELFEVILSQDTECAGVVDFGTTEASPLAIKGLLRSLYHSRYDVDEIGEVPTPEWDSTSLHVEVYILASKYNMEELQQVAASRLKAWVRPYENRTDFSQTLHSLWTSTFTDHGGVRPHFASICLFQIKNLTQEASFVKFMQDTKLGADITMALATSERRVFYKCTCNRLLDKRGKIRETWMRV</sequence>
<dbReference type="CDD" id="cd18186">
    <property type="entry name" value="BTB_POZ_ZBTB_KLHL-like"/>
    <property type="match status" value="1"/>
</dbReference>
<keyword evidence="4" id="KW-1185">Reference proteome</keyword>
<reference evidence="4" key="1">
    <citation type="submission" date="2017-03" db="EMBL/GenBank/DDBJ databases">
        <title>Genomes of endolithic fungi from Antarctica.</title>
        <authorList>
            <person name="Coleine C."/>
            <person name="Masonjones S."/>
            <person name="Stajich J.E."/>
        </authorList>
    </citation>
    <scope>NUCLEOTIDE SEQUENCE [LARGE SCALE GENOMIC DNA]</scope>
    <source>
        <strain evidence="4">CCFEE 5527</strain>
    </source>
</reference>
<evidence type="ECO:0000313" key="3">
    <source>
        <dbReference type="EMBL" id="OQO00715.1"/>
    </source>
</evidence>
<accession>A0A1V8SNH7</accession>
<proteinExistence type="predicted"/>
<dbReference type="InterPro" id="IPR011333">
    <property type="entry name" value="SKP1/BTB/POZ_sf"/>
</dbReference>
<dbReference type="SUPFAM" id="SSF54695">
    <property type="entry name" value="POZ domain"/>
    <property type="match status" value="1"/>
</dbReference>
<protein>
    <recommendedName>
        <fullName evidence="2">BTB domain-containing protein</fullName>
    </recommendedName>
</protein>
<feature type="region of interest" description="Disordered" evidence="1">
    <location>
        <begin position="1"/>
        <end position="48"/>
    </location>
</feature>
<evidence type="ECO:0000259" key="2">
    <source>
        <dbReference type="PROSITE" id="PS50097"/>
    </source>
</evidence>
<name>A0A1V8SNH7_9PEZI</name>
<dbReference type="Proteomes" id="UP000192596">
    <property type="component" value="Unassembled WGS sequence"/>
</dbReference>
<dbReference type="AlphaFoldDB" id="A0A1V8SNH7"/>
<feature type="domain" description="BTB" evidence="2">
    <location>
        <begin position="84"/>
        <end position="150"/>
    </location>
</feature>
<gene>
    <name evidence="3" type="ORF">B0A48_13206</name>
</gene>
<organism evidence="3 4">
    <name type="scientific">Cryoendolithus antarcticus</name>
    <dbReference type="NCBI Taxonomy" id="1507870"/>
    <lineage>
        <taxon>Eukaryota</taxon>
        <taxon>Fungi</taxon>
        <taxon>Dikarya</taxon>
        <taxon>Ascomycota</taxon>
        <taxon>Pezizomycotina</taxon>
        <taxon>Dothideomycetes</taxon>
        <taxon>Dothideomycetidae</taxon>
        <taxon>Cladosporiales</taxon>
        <taxon>Cladosporiaceae</taxon>
        <taxon>Cryoendolithus</taxon>
    </lineage>
</organism>
<dbReference type="OrthoDB" id="6359816at2759"/>
<dbReference type="InParanoid" id="A0A1V8SNH7"/>
<dbReference type="Gene3D" id="3.30.710.10">
    <property type="entry name" value="Potassium Channel Kv1.1, Chain A"/>
    <property type="match status" value="1"/>
</dbReference>
<comment type="caution">
    <text evidence="3">The sequence shown here is derived from an EMBL/GenBank/DDBJ whole genome shotgun (WGS) entry which is preliminary data.</text>
</comment>
<dbReference type="EMBL" id="NAJO01000034">
    <property type="protein sequence ID" value="OQO00715.1"/>
    <property type="molecule type" value="Genomic_DNA"/>
</dbReference>
<evidence type="ECO:0000313" key="4">
    <source>
        <dbReference type="Proteomes" id="UP000192596"/>
    </source>
</evidence>
<dbReference type="PROSITE" id="PS50097">
    <property type="entry name" value="BTB"/>
    <property type="match status" value="1"/>
</dbReference>
<evidence type="ECO:0000256" key="1">
    <source>
        <dbReference type="SAM" id="MobiDB-lite"/>
    </source>
</evidence>